<evidence type="ECO:0000313" key="1">
    <source>
        <dbReference type="EMBL" id="PCK21917.1"/>
    </source>
</evidence>
<protein>
    <submittedName>
        <fullName evidence="1">Uncharacterized protein</fullName>
    </submittedName>
</protein>
<reference evidence="1 2" key="1">
    <citation type="submission" date="2017-07" db="EMBL/GenBank/DDBJ databases">
        <title>Draft sequence of Rhodococcus enclensis 23b-28.</title>
        <authorList>
            <person name="Besaury L."/>
            <person name="Sancelme M."/>
            <person name="Amato P."/>
            <person name="Lallement A."/>
            <person name="Delort A.-M."/>
        </authorList>
    </citation>
    <scope>NUCLEOTIDE SEQUENCE [LARGE SCALE GENOMIC DNA]</scope>
    <source>
        <strain evidence="1 2">23b-28</strain>
    </source>
</reference>
<sequence length="324" mass="36287">MTDQPAAVSEEAVKVADAYHDANGQPIMAESIVIYIDALATKVYWEQESDPTKLEFVRDWVRQFNEFRENLAIYRGLTGGAATPQSPMAVTFTDNVAVTIPLPPEHIAILTALAEHKLPAGLEAANQAHEALNWLMDMVFTLQIHILRLVWGHSRLFRGAVRVGPVYADDWTIIGDGLIDAVMGEEEGTVVPAIQLPEWMVQAYELDASFYKDHRDSSLYQTLGHTKFTAGEVDYSFVFLNYLTCPDHAEYALWRDEVIPAHKAIVTKGLDTNTNSHVRFKFLWMAVYHNWVVADNGLDDSLRIDLDGELAARSIIVQSLDKAT</sequence>
<name>A0A2A5IY71_RHOSG</name>
<dbReference type="RefSeq" id="WP_099699102.1">
    <property type="nucleotide sequence ID" value="NZ_NOVD01000091.1"/>
</dbReference>
<comment type="caution">
    <text evidence="1">The sequence shown here is derived from an EMBL/GenBank/DDBJ whole genome shotgun (WGS) entry which is preliminary data.</text>
</comment>
<organism evidence="1 2">
    <name type="scientific">Rhodococcus qingshengii</name>
    <dbReference type="NCBI Taxonomy" id="334542"/>
    <lineage>
        <taxon>Bacteria</taxon>
        <taxon>Bacillati</taxon>
        <taxon>Actinomycetota</taxon>
        <taxon>Actinomycetes</taxon>
        <taxon>Mycobacteriales</taxon>
        <taxon>Nocardiaceae</taxon>
        <taxon>Rhodococcus</taxon>
        <taxon>Rhodococcus erythropolis group</taxon>
    </lineage>
</organism>
<gene>
    <name evidence="1" type="ORF">CHR55_33365</name>
</gene>
<dbReference type="AlphaFoldDB" id="A0A2A5IY71"/>
<accession>A0A2A5IY71</accession>
<dbReference type="EMBL" id="NOVD01000091">
    <property type="protein sequence ID" value="PCK21917.1"/>
    <property type="molecule type" value="Genomic_DNA"/>
</dbReference>
<dbReference type="Proteomes" id="UP000230886">
    <property type="component" value="Unassembled WGS sequence"/>
</dbReference>
<evidence type="ECO:0000313" key="2">
    <source>
        <dbReference type="Proteomes" id="UP000230886"/>
    </source>
</evidence>
<proteinExistence type="predicted"/>